<dbReference type="Proteomes" id="UP000030671">
    <property type="component" value="Unassembled WGS sequence"/>
</dbReference>
<dbReference type="KEGG" id="hir:HETIRDRAFT_330707"/>
<gene>
    <name evidence="2" type="ORF">HETIRDRAFT_330707</name>
</gene>
<evidence type="ECO:0000256" key="1">
    <source>
        <dbReference type="SAM" id="Phobius"/>
    </source>
</evidence>
<accession>W4JRX0</accession>
<evidence type="ECO:0000313" key="3">
    <source>
        <dbReference type="Proteomes" id="UP000030671"/>
    </source>
</evidence>
<dbReference type="RefSeq" id="XP_009553027.1">
    <property type="nucleotide sequence ID" value="XM_009554732.1"/>
</dbReference>
<dbReference type="HOGENOM" id="CLU_1077916_0_0_1"/>
<dbReference type="AlphaFoldDB" id="W4JRX0"/>
<keyword evidence="3" id="KW-1185">Reference proteome</keyword>
<keyword evidence="1" id="KW-1133">Transmembrane helix</keyword>
<dbReference type="InParanoid" id="W4JRX0"/>
<reference evidence="2 3" key="1">
    <citation type="journal article" date="2012" name="New Phytol.">
        <title>Insight into trade-off between wood decay and parasitism from the genome of a fungal forest pathogen.</title>
        <authorList>
            <person name="Olson A."/>
            <person name="Aerts A."/>
            <person name="Asiegbu F."/>
            <person name="Belbahri L."/>
            <person name="Bouzid O."/>
            <person name="Broberg A."/>
            <person name="Canback B."/>
            <person name="Coutinho P.M."/>
            <person name="Cullen D."/>
            <person name="Dalman K."/>
            <person name="Deflorio G."/>
            <person name="van Diepen L.T."/>
            <person name="Dunand C."/>
            <person name="Duplessis S."/>
            <person name="Durling M."/>
            <person name="Gonthier P."/>
            <person name="Grimwood J."/>
            <person name="Fossdal C.G."/>
            <person name="Hansson D."/>
            <person name="Henrissat B."/>
            <person name="Hietala A."/>
            <person name="Himmelstrand K."/>
            <person name="Hoffmeister D."/>
            <person name="Hogberg N."/>
            <person name="James T.Y."/>
            <person name="Karlsson M."/>
            <person name="Kohler A."/>
            <person name="Kues U."/>
            <person name="Lee Y.H."/>
            <person name="Lin Y.C."/>
            <person name="Lind M."/>
            <person name="Lindquist E."/>
            <person name="Lombard V."/>
            <person name="Lucas S."/>
            <person name="Lunden K."/>
            <person name="Morin E."/>
            <person name="Murat C."/>
            <person name="Park J."/>
            <person name="Raffaello T."/>
            <person name="Rouze P."/>
            <person name="Salamov A."/>
            <person name="Schmutz J."/>
            <person name="Solheim H."/>
            <person name="Stahlberg J."/>
            <person name="Velez H."/>
            <person name="de Vries R.P."/>
            <person name="Wiebenga A."/>
            <person name="Woodward S."/>
            <person name="Yakovlev I."/>
            <person name="Garbelotto M."/>
            <person name="Martin F."/>
            <person name="Grigoriev I.V."/>
            <person name="Stenlid J."/>
        </authorList>
    </citation>
    <scope>NUCLEOTIDE SEQUENCE [LARGE SCALE GENOMIC DNA]</scope>
    <source>
        <strain evidence="2 3">TC 32-1</strain>
    </source>
</reference>
<evidence type="ECO:0000313" key="2">
    <source>
        <dbReference type="EMBL" id="ETW75631.1"/>
    </source>
</evidence>
<dbReference type="EMBL" id="KI925466">
    <property type="protein sequence ID" value="ETW75631.1"/>
    <property type="molecule type" value="Genomic_DNA"/>
</dbReference>
<feature type="transmembrane region" description="Helical" evidence="1">
    <location>
        <begin position="38"/>
        <end position="59"/>
    </location>
</feature>
<organism evidence="2 3">
    <name type="scientific">Heterobasidion irregulare (strain TC 32-1)</name>
    <dbReference type="NCBI Taxonomy" id="747525"/>
    <lineage>
        <taxon>Eukaryota</taxon>
        <taxon>Fungi</taxon>
        <taxon>Dikarya</taxon>
        <taxon>Basidiomycota</taxon>
        <taxon>Agaricomycotina</taxon>
        <taxon>Agaricomycetes</taxon>
        <taxon>Russulales</taxon>
        <taxon>Bondarzewiaceae</taxon>
        <taxon>Heterobasidion</taxon>
        <taxon>Heterobasidion annosum species complex</taxon>
    </lineage>
</organism>
<keyword evidence="1" id="KW-0812">Transmembrane</keyword>
<sequence>MLTDITSPLGLPPPGNIPAAITRSSPLFSHFLTVQSRILAMLSFVKLASIAAFAFGTLVSASAVLAAEKAVPAVLVPPTIIAHVAPAPETALYQRDELSSIAAIIGNLTAALEPVLKDLSGLSSANITSIEKLVGDISTLIKSATSAISSLSGQSLDSILSSLDGGSTLGIGDIASLLGGLLTDIFNAISLATSGSTDSTSIINMITSLVKDIEPLLAAIISVSGLPGASIIVALLPLIVDILPAFLKLIIPAILSLL</sequence>
<keyword evidence="1" id="KW-0472">Membrane</keyword>
<proteinExistence type="predicted"/>
<feature type="transmembrane region" description="Helical" evidence="1">
    <location>
        <begin position="216"/>
        <end position="240"/>
    </location>
</feature>
<protein>
    <submittedName>
        <fullName evidence="2">Uncharacterized protein</fullName>
    </submittedName>
</protein>
<name>W4JRX0_HETIT</name>
<dbReference type="GeneID" id="20671604"/>